<reference evidence="3" key="3">
    <citation type="submission" date="2017-03" db="EMBL/GenBank/DDBJ databases">
        <authorList>
            <person name="Dastager S.G."/>
            <person name="Neurgaonkar P.S."/>
            <person name="Dharne M.S."/>
        </authorList>
    </citation>
    <scope>NUCLEOTIDE SEQUENCE</scope>
    <source>
        <strain evidence="3">DSM 25145</strain>
    </source>
</reference>
<dbReference type="RefSeq" id="WP_045849078.1">
    <property type="nucleotide sequence ID" value="NZ_FTLX01000002.1"/>
</dbReference>
<dbReference type="CDD" id="cd03801">
    <property type="entry name" value="GT4_PimA-like"/>
    <property type="match status" value="1"/>
</dbReference>
<dbReference type="EMBL" id="MWSK01000002">
    <property type="protein sequence ID" value="OXS79188.1"/>
    <property type="molecule type" value="Genomic_DNA"/>
</dbReference>
<reference evidence="6" key="2">
    <citation type="submission" date="2017-03" db="EMBL/GenBank/DDBJ databases">
        <title>Bacillus sp. V-88(T) DSM27956, whole genome shotgun sequencing project.</title>
        <authorList>
            <person name="Dastager S.G."/>
            <person name="Neurgaonkar P.S."/>
            <person name="Dharne M.S."/>
        </authorList>
    </citation>
    <scope>NUCLEOTIDE SEQUENCE [LARGE SCALE GENOMIC DNA]</scope>
    <source>
        <strain evidence="6">DSM 25145</strain>
    </source>
</reference>
<dbReference type="AlphaFoldDB" id="A0A1N6S0Q7"/>
<evidence type="ECO:0000313" key="3">
    <source>
        <dbReference type="EMBL" id="OXS79188.1"/>
    </source>
</evidence>
<protein>
    <submittedName>
        <fullName evidence="4">Glycosyltransferase involved in cell wall bisynthesis</fullName>
    </submittedName>
</protein>
<evidence type="ECO:0000313" key="6">
    <source>
        <dbReference type="Proteomes" id="UP000215545"/>
    </source>
</evidence>
<dbReference type="Gene3D" id="3.40.50.2000">
    <property type="entry name" value="Glycogen Phosphorylase B"/>
    <property type="match status" value="2"/>
</dbReference>
<keyword evidence="2 4" id="KW-0808">Transferase</keyword>
<proteinExistence type="predicted"/>
<dbReference type="Proteomes" id="UP000215545">
    <property type="component" value="Unassembled WGS sequence"/>
</dbReference>
<sequence>MLYIAQKRPQSEGTDDQRRAYQQIKGLLKRNDAVYCLYQENGSIFLVEGEELIWKGRGFIYEQKAGPAYFAKVKSYLFKRYPYHVSKHTFPEIRRIVKHILKEVRFDVIHIHSTMVHNFPDMDRWMEPVIVDYLGAISVSLERRYRWTHQFVEKTAIRGELGRVRKHESFLKECTVNGLVSSHAARRDLAPVTIDTFFVVPNYVEESFFSCDIKKPKKQAIIFTGPFNRPEYADAATRLVKDIFPLLKAVYPELQCWLGGANAPPAVKKLAEMQGVDLIEDPEEVVEKVKEAAVYICPIRFGFEEKIPVLEAAALGCPVIISQTANESIGFAHEKHAILADLDAQIVERTIAVLENRIKRLLMAGQARIHVYKHYSEKHVINQLVYAYQCVERTIENEQMERLNG</sequence>
<dbReference type="OrthoDB" id="9807209at2"/>
<organism evidence="4 5">
    <name type="scientific">Domibacillus enclensis</name>
    <dbReference type="NCBI Taxonomy" id="1017273"/>
    <lineage>
        <taxon>Bacteria</taxon>
        <taxon>Bacillati</taxon>
        <taxon>Bacillota</taxon>
        <taxon>Bacilli</taxon>
        <taxon>Bacillales</taxon>
        <taxon>Bacillaceae</taxon>
        <taxon>Domibacillus</taxon>
    </lineage>
</organism>
<dbReference type="EMBL" id="FTLX01000002">
    <property type="protein sequence ID" value="SIQ34650.1"/>
    <property type="molecule type" value="Genomic_DNA"/>
</dbReference>
<dbReference type="PANTHER" id="PTHR12526">
    <property type="entry name" value="GLYCOSYLTRANSFERASE"/>
    <property type="match status" value="1"/>
</dbReference>
<evidence type="ECO:0000313" key="4">
    <source>
        <dbReference type="EMBL" id="SIQ34650.1"/>
    </source>
</evidence>
<evidence type="ECO:0000313" key="5">
    <source>
        <dbReference type="Proteomes" id="UP000186385"/>
    </source>
</evidence>
<accession>A0A1N6S0Q7</accession>
<dbReference type="SUPFAM" id="SSF53756">
    <property type="entry name" value="UDP-Glycosyltransferase/glycogen phosphorylase"/>
    <property type="match status" value="1"/>
</dbReference>
<dbReference type="GO" id="GO:0016757">
    <property type="term" value="F:glycosyltransferase activity"/>
    <property type="evidence" value="ECO:0007669"/>
    <property type="project" value="UniProtKB-KW"/>
</dbReference>
<dbReference type="Proteomes" id="UP000186385">
    <property type="component" value="Unassembled WGS sequence"/>
</dbReference>
<evidence type="ECO:0000256" key="2">
    <source>
        <dbReference type="ARBA" id="ARBA00022679"/>
    </source>
</evidence>
<keyword evidence="6" id="KW-1185">Reference proteome</keyword>
<dbReference type="PANTHER" id="PTHR12526:SF510">
    <property type="entry name" value="D-INOSITOL 3-PHOSPHATE GLYCOSYLTRANSFERASE"/>
    <property type="match status" value="1"/>
</dbReference>
<reference evidence="4 5" key="1">
    <citation type="submission" date="2017-01" db="EMBL/GenBank/DDBJ databases">
        <authorList>
            <person name="Mah S.A."/>
            <person name="Swanson W.J."/>
            <person name="Moy G.W."/>
            <person name="Vacquier V.D."/>
        </authorList>
    </citation>
    <scope>NUCLEOTIDE SEQUENCE [LARGE SCALE GENOMIC DNA]</scope>
    <source>
        <strain evidence="4 5">NIO-1016</strain>
    </source>
</reference>
<dbReference type="Pfam" id="PF13692">
    <property type="entry name" value="Glyco_trans_1_4"/>
    <property type="match status" value="1"/>
</dbReference>
<keyword evidence="1" id="KW-0328">Glycosyltransferase</keyword>
<dbReference type="STRING" id="1017273.SAMN05443094_102277"/>
<name>A0A1N6S0Q7_9BACI</name>
<gene>
    <name evidence="3" type="ORF">B1B05_05285</name>
    <name evidence="4" type="ORF">SAMN05443094_102277</name>
</gene>
<evidence type="ECO:0000256" key="1">
    <source>
        <dbReference type="ARBA" id="ARBA00022676"/>
    </source>
</evidence>